<dbReference type="Proteomes" id="UP001524569">
    <property type="component" value="Unassembled WGS sequence"/>
</dbReference>
<organism evidence="1 2">
    <name type="scientific">Methylomonas aurea</name>
    <dbReference type="NCBI Taxonomy" id="2952224"/>
    <lineage>
        <taxon>Bacteria</taxon>
        <taxon>Pseudomonadati</taxon>
        <taxon>Pseudomonadota</taxon>
        <taxon>Gammaproteobacteria</taxon>
        <taxon>Methylococcales</taxon>
        <taxon>Methylococcaceae</taxon>
        <taxon>Methylomonas</taxon>
    </lineage>
</organism>
<keyword evidence="2" id="KW-1185">Reference proteome</keyword>
<gene>
    <name evidence="1" type="ORF">NP603_18355</name>
</gene>
<dbReference type="RefSeq" id="WP_256612306.1">
    <property type="nucleotide sequence ID" value="NZ_JANIBM010000035.1"/>
</dbReference>
<proteinExistence type="predicted"/>
<name>A0ABT1ULH4_9GAMM</name>
<evidence type="ECO:0000313" key="2">
    <source>
        <dbReference type="Proteomes" id="UP001524569"/>
    </source>
</evidence>
<protein>
    <submittedName>
        <fullName evidence="1">Uncharacterized protein</fullName>
    </submittedName>
</protein>
<dbReference type="EMBL" id="JANIBM010000035">
    <property type="protein sequence ID" value="MCQ8183084.1"/>
    <property type="molecule type" value="Genomic_DNA"/>
</dbReference>
<reference evidence="1 2" key="1">
    <citation type="submission" date="2022-07" db="EMBL/GenBank/DDBJ databases">
        <title>Methylomonas rivi sp. nov., Methylomonas rosea sp. nov., Methylomonas aureus sp. nov. and Methylomonas subterranea sp. nov., four novel methanotrophs isolated from a freshwater creek and the deep terrestrial subsurface.</title>
        <authorList>
            <person name="Abin C."/>
            <person name="Sankaranarayanan K."/>
            <person name="Garner C."/>
            <person name="Sindelar R."/>
            <person name="Kotary K."/>
            <person name="Garner R."/>
            <person name="Barclay S."/>
            <person name="Lawson P."/>
            <person name="Krumholz L."/>
        </authorList>
    </citation>
    <scope>NUCLEOTIDE SEQUENCE [LARGE SCALE GENOMIC DNA]</scope>
    <source>
        <strain evidence="1 2">SURF-1</strain>
    </source>
</reference>
<sequence>MTPLQEIVVRTDRNAWLTLHIIKASSTSPFTAEVLVFEPAFNSQYSSLFIIPGSFNTANEAFLAAFKWVVQFCSTHQHSVTHINNPFNCEFLDKTAQQNIVNQQGVTVGVTVNA</sequence>
<evidence type="ECO:0000313" key="1">
    <source>
        <dbReference type="EMBL" id="MCQ8183084.1"/>
    </source>
</evidence>
<comment type="caution">
    <text evidence="1">The sequence shown here is derived from an EMBL/GenBank/DDBJ whole genome shotgun (WGS) entry which is preliminary data.</text>
</comment>
<accession>A0ABT1ULH4</accession>